<accession>A0A4V1IQ60</accession>
<evidence type="ECO:0000313" key="1">
    <source>
        <dbReference type="EMBL" id="RKO85427.1"/>
    </source>
</evidence>
<sequence>KDILDPDRFWNDELLQVNRVGFSVKTLESEQEGQGDPRHKGLICNHAYSVLKAVEVNGKRFVFIRCVWSGGADVGVFACRGI</sequence>
<reference evidence="2" key="1">
    <citation type="journal article" date="2018" name="Nat. Microbiol.">
        <title>Leveraging single-cell genomics to expand the fungal tree of life.</title>
        <authorList>
            <person name="Ahrendt S.R."/>
            <person name="Quandt C.A."/>
            <person name="Ciobanu D."/>
            <person name="Clum A."/>
            <person name="Salamov A."/>
            <person name="Andreopoulos B."/>
            <person name="Cheng J.F."/>
            <person name="Woyke T."/>
            <person name="Pelin A."/>
            <person name="Henrissat B."/>
            <person name="Reynolds N.K."/>
            <person name="Benny G.L."/>
            <person name="Smith M.E."/>
            <person name="James T.Y."/>
            <person name="Grigoriev I.V."/>
        </authorList>
    </citation>
    <scope>NUCLEOTIDE SEQUENCE [LARGE SCALE GENOMIC DNA]</scope>
</reference>
<dbReference type="InterPro" id="IPR038765">
    <property type="entry name" value="Papain-like_cys_pep_sf"/>
</dbReference>
<dbReference type="Gene3D" id="3.90.70.10">
    <property type="entry name" value="Cysteine proteinases"/>
    <property type="match status" value="1"/>
</dbReference>
<dbReference type="Proteomes" id="UP000269721">
    <property type="component" value="Unassembled WGS sequence"/>
</dbReference>
<dbReference type="AlphaFoldDB" id="A0A4V1IQ60"/>
<gene>
    <name evidence="1" type="ORF">BDK51DRAFT_23952</name>
</gene>
<proteinExistence type="predicted"/>
<dbReference type="EMBL" id="KZ999087">
    <property type="protein sequence ID" value="RKO85427.1"/>
    <property type="molecule type" value="Genomic_DNA"/>
</dbReference>
<dbReference type="SUPFAM" id="SSF54001">
    <property type="entry name" value="Cysteine proteinases"/>
    <property type="match status" value="1"/>
</dbReference>
<organism evidence="1 2">
    <name type="scientific">Blyttiomyces helicus</name>
    <dbReference type="NCBI Taxonomy" id="388810"/>
    <lineage>
        <taxon>Eukaryota</taxon>
        <taxon>Fungi</taxon>
        <taxon>Fungi incertae sedis</taxon>
        <taxon>Chytridiomycota</taxon>
        <taxon>Chytridiomycota incertae sedis</taxon>
        <taxon>Chytridiomycetes</taxon>
        <taxon>Chytridiomycetes incertae sedis</taxon>
        <taxon>Blyttiomyces</taxon>
    </lineage>
</organism>
<protein>
    <submittedName>
        <fullName evidence="1">Uncharacterized protein</fullName>
    </submittedName>
</protein>
<keyword evidence="2" id="KW-1185">Reference proteome</keyword>
<name>A0A4V1IQ60_9FUNG</name>
<evidence type="ECO:0000313" key="2">
    <source>
        <dbReference type="Proteomes" id="UP000269721"/>
    </source>
</evidence>
<feature type="non-terminal residue" evidence="1">
    <location>
        <position position="1"/>
    </location>
</feature>
<dbReference type="OrthoDB" id="3028068at2759"/>